<gene>
    <name evidence="2" type="ORF">B0H65DRAFT_286091</name>
</gene>
<evidence type="ECO:0000313" key="3">
    <source>
        <dbReference type="Proteomes" id="UP001278500"/>
    </source>
</evidence>
<dbReference type="RefSeq" id="XP_062678334.1">
    <property type="nucleotide sequence ID" value="XM_062822948.1"/>
</dbReference>
<reference evidence="2" key="2">
    <citation type="submission" date="2023-06" db="EMBL/GenBank/DDBJ databases">
        <authorList>
            <consortium name="Lawrence Berkeley National Laboratory"/>
            <person name="Haridas S."/>
            <person name="Hensen N."/>
            <person name="Bonometti L."/>
            <person name="Westerberg I."/>
            <person name="Brannstrom I.O."/>
            <person name="Guillou S."/>
            <person name="Cros-Aarteil S."/>
            <person name="Calhoun S."/>
            <person name="Kuo A."/>
            <person name="Mondo S."/>
            <person name="Pangilinan J."/>
            <person name="Riley R."/>
            <person name="Labutti K."/>
            <person name="Andreopoulos B."/>
            <person name="Lipzen A."/>
            <person name="Chen C."/>
            <person name="Yanf M."/>
            <person name="Daum C."/>
            <person name="Ng V."/>
            <person name="Clum A."/>
            <person name="Steindorff A."/>
            <person name="Ohm R."/>
            <person name="Martin F."/>
            <person name="Silar P."/>
            <person name="Natvig D."/>
            <person name="Lalanne C."/>
            <person name="Gautier V."/>
            <person name="Ament-Velasquez S.L."/>
            <person name="Kruys A."/>
            <person name="Hutchinson M.I."/>
            <person name="Powell A.J."/>
            <person name="Barry K."/>
            <person name="Miller A.N."/>
            <person name="Grigoriev I.V."/>
            <person name="Debuchy R."/>
            <person name="Gladieux P."/>
            <person name="Thoren M.H."/>
            <person name="Johannesson H."/>
        </authorList>
    </citation>
    <scope>NUCLEOTIDE SEQUENCE</scope>
    <source>
        <strain evidence="2">CBS 560.94</strain>
    </source>
</reference>
<evidence type="ECO:0000256" key="1">
    <source>
        <dbReference type="SAM" id="Phobius"/>
    </source>
</evidence>
<keyword evidence="1" id="KW-1133">Transmembrane helix</keyword>
<feature type="transmembrane region" description="Helical" evidence="1">
    <location>
        <begin position="12"/>
        <end position="35"/>
    </location>
</feature>
<evidence type="ECO:0000313" key="2">
    <source>
        <dbReference type="EMBL" id="KAK3338974.1"/>
    </source>
</evidence>
<reference evidence="2" key="1">
    <citation type="journal article" date="2023" name="Mol. Phylogenet. Evol.">
        <title>Genome-scale phylogeny and comparative genomics of the fungal order Sordariales.</title>
        <authorList>
            <person name="Hensen N."/>
            <person name="Bonometti L."/>
            <person name="Westerberg I."/>
            <person name="Brannstrom I.O."/>
            <person name="Guillou S."/>
            <person name="Cros-Aarteil S."/>
            <person name="Calhoun S."/>
            <person name="Haridas S."/>
            <person name="Kuo A."/>
            <person name="Mondo S."/>
            <person name="Pangilinan J."/>
            <person name="Riley R."/>
            <person name="LaButti K."/>
            <person name="Andreopoulos B."/>
            <person name="Lipzen A."/>
            <person name="Chen C."/>
            <person name="Yan M."/>
            <person name="Daum C."/>
            <person name="Ng V."/>
            <person name="Clum A."/>
            <person name="Steindorff A."/>
            <person name="Ohm R.A."/>
            <person name="Martin F."/>
            <person name="Silar P."/>
            <person name="Natvig D.O."/>
            <person name="Lalanne C."/>
            <person name="Gautier V."/>
            <person name="Ament-Velasquez S.L."/>
            <person name="Kruys A."/>
            <person name="Hutchinson M.I."/>
            <person name="Powell A.J."/>
            <person name="Barry K."/>
            <person name="Miller A.N."/>
            <person name="Grigoriev I.V."/>
            <person name="Debuchy R."/>
            <person name="Gladieux P."/>
            <person name="Hiltunen Thoren M."/>
            <person name="Johannesson H."/>
        </authorList>
    </citation>
    <scope>NUCLEOTIDE SEQUENCE</scope>
    <source>
        <strain evidence="2">CBS 560.94</strain>
    </source>
</reference>
<sequence length="105" mass="11822">MIPLPVVHLLKFSKLGLASGISAVFLGVFFFFFSFSQGHDGVDEKTWMNDINDGIRTYFFRTLLGSRALLCAILRDFGRGPGAQRQIRFYIHSGTHVHTDGVEKE</sequence>
<dbReference type="GeneID" id="87860102"/>
<dbReference type="Proteomes" id="UP001278500">
    <property type="component" value="Unassembled WGS sequence"/>
</dbReference>
<keyword evidence="3" id="KW-1185">Reference proteome</keyword>
<dbReference type="AlphaFoldDB" id="A0AAE0MP56"/>
<organism evidence="2 3">
    <name type="scientific">Neurospora tetraspora</name>
    <dbReference type="NCBI Taxonomy" id="94610"/>
    <lineage>
        <taxon>Eukaryota</taxon>
        <taxon>Fungi</taxon>
        <taxon>Dikarya</taxon>
        <taxon>Ascomycota</taxon>
        <taxon>Pezizomycotina</taxon>
        <taxon>Sordariomycetes</taxon>
        <taxon>Sordariomycetidae</taxon>
        <taxon>Sordariales</taxon>
        <taxon>Sordariaceae</taxon>
        <taxon>Neurospora</taxon>
    </lineage>
</organism>
<protein>
    <submittedName>
        <fullName evidence="2">Uncharacterized protein</fullName>
    </submittedName>
</protein>
<dbReference type="EMBL" id="JAUEPP010000007">
    <property type="protein sequence ID" value="KAK3338974.1"/>
    <property type="molecule type" value="Genomic_DNA"/>
</dbReference>
<accession>A0AAE0MP56</accession>
<name>A0AAE0MP56_9PEZI</name>
<comment type="caution">
    <text evidence="2">The sequence shown here is derived from an EMBL/GenBank/DDBJ whole genome shotgun (WGS) entry which is preliminary data.</text>
</comment>
<keyword evidence="1" id="KW-0472">Membrane</keyword>
<keyword evidence="1" id="KW-0812">Transmembrane</keyword>
<proteinExistence type="predicted"/>